<dbReference type="AlphaFoldDB" id="A0A6C0BK20"/>
<reference evidence="1" key="1">
    <citation type="journal article" date="2020" name="Nature">
        <title>Giant virus diversity and host interactions through global metagenomics.</title>
        <authorList>
            <person name="Schulz F."/>
            <person name="Roux S."/>
            <person name="Paez-Espino D."/>
            <person name="Jungbluth S."/>
            <person name="Walsh D.A."/>
            <person name="Denef V.J."/>
            <person name="McMahon K.D."/>
            <person name="Konstantinidis K.T."/>
            <person name="Eloe-Fadrosh E.A."/>
            <person name="Kyrpides N.C."/>
            <person name="Woyke T."/>
        </authorList>
    </citation>
    <scope>NUCLEOTIDE SEQUENCE</scope>
    <source>
        <strain evidence="1">GVMAG-M-3300013285-6</strain>
    </source>
</reference>
<dbReference type="EMBL" id="MN739167">
    <property type="protein sequence ID" value="QHS92034.1"/>
    <property type="molecule type" value="Genomic_DNA"/>
</dbReference>
<name>A0A6C0BK20_9ZZZZ</name>
<sequence>MTITSCFYCGAPDAMIRETERLFGLKYCPMHKNAAIRDCRAYLHTNKMVRMKDAFAHPIIGQLMTYIKELSGFPVLRSSGVYQEGWILNTNQIMYPTNLVCTDDWMIPVINVKENTMKYISICSLKTTHPELIESIDKAIFCLIDGIYSKEFEEVNLPEEYPELPIVEPIVFNNYAGRVLVLPTKVHEENPEKP</sequence>
<protein>
    <submittedName>
        <fullName evidence="1">Uncharacterized protein</fullName>
    </submittedName>
</protein>
<proteinExistence type="predicted"/>
<accession>A0A6C0BK20</accession>
<organism evidence="1">
    <name type="scientific">viral metagenome</name>
    <dbReference type="NCBI Taxonomy" id="1070528"/>
    <lineage>
        <taxon>unclassified sequences</taxon>
        <taxon>metagenomes</taxon>
        <taxon>organismal metagenomes</taxon>
    </lineage>
</organism>
<evidence type="ECO:0000313" key="1">
    <source>
        <dbReference type="EMBL" id="QHS92034.1"/>
    </source>
</evidence>